<dbReference type="EMBL" id="KK115500">
    <property type="protein sequence ID" value="KFM65280.1"/>
    <property type="molecule type" value="Genomic_DNA"/>
</dbReference>
<keyword evidence="1" id="KW-1133">Transmembrane helix</keyword>
<dbReference type="SMART" id="SM00271">
    <property type="entry name" value="DnaJ"/>
    <property type="match status" value="1"/>
</dbReference>
<feature type="non-terminal residue" evidence="3">
    <location>
        <position position="243"/>
    </location>
</feature>
<protein>
    <submittedName>
        <fullName evidence="3">Chaperone protein DnaJ</fullName>
    </submittedName>
</protein>
<sequence length="243" mass="29807">MFRYLNKRDTYRYCDPKFFSMVMKMEYIRCSSSRCKSYYSSLGLDSSASHKDIKSAYYDLSFKFHPDKNKGSAESVEKFREITEAYETLSNPEKKKVYDENLNSYSRSEYNPDFQRSTFGRSNFRSHRPPFTGRTNEFNYDEHFRQHYQEYMRQKEAEHEYFRRRWEAEFYRRYPDARTYYREGYARRKNDEDSRPQPRVRSNFYMLLFALWVPILIFQLIIDLTNMNNPKPEFSPLYYKVDG</sequence>
<keyword evidence="4" id="KW-1185">Reference proteome</keyword>
<keyword evidence="1" id="KW-0472">Membrane</keyword>
<dbReference type="Gene3D" id="1.10.287.110">
    <property type="entry name" value="DnaJ domain"/>
    <property type="match status" value="1"/>
</dbReference>
<dbReference type="PANTHER" id="PTHR44873">
    <property type="entry name" value="DNAJ HOMOLOG SUBFAMILY C MEMBER 30, MITOCHONDRIAL"/>
    <property type="match status" value="1"/>
</dbReference>
<dbReference type="InterPro" id="IPR053025">
    <property type="entry name" value="Mito_ATP_Synthase-Asso"/>
</dbReference>
<evidence type="ECO:0000313" key="4">
    <source>
        <dbReference type="Proteomes" id="UP000054359"/>
    </source>
</evidence>
<organism evidence="3 4">
    <name type="scientific">Stegodyphus mimosarum</name>
    <name type="common">African social velvet spider</name>
    <dbReference type="NCBI Taxonomy" id="407821"/>
    <lineage>
        <taxon>Eukaryota</taxon>
        <taxon>Metazoa</taxon>
        <taxon>Ecdysozoa</taxon>
        <taxon>Arthropoda</taxon>
        <taxon>Chelicerata</taxon>
        <taxon>Arachnida</taxon>
        <taxon>Araneae</taxon>
        <taxon>Araneomorphae</taxon>
        <taxon>Entelegynae</taxon>
        <taxon>Eresoidea</taxon>
        <taxon>Eresidae</taxon>
        <taxon>Stegodyphus</taxon>
    </lineage>
</organism>
<dbReference type="InterPro" id="IPR018253">
    <property type="entry name" value="DnaJ_domain_CS"/>
</dbReference>
<proteinExistence type="predicted"/>
<reference evidence="3 4" key="1">
    <citation type="submission" date="2013-11" db="EMBL/GenBank/DDBJ databases">
        <title>Genome sequencing of Stegodyphus mimosarum.</title>
        <authorList>
            <person name="Bechsgaard J."/>
        </authorList>
    </citation>
    <scope>NUCLEOTIDE SEQUENCE [LARGE SCALE GENOMIC DNA]</scope>
</reference>
<feature type="domain" description="J" evidence="2">
    <location>
        <begin position="37"/>
        <end position="102"/>
    </location>
</feature>
<evidence type="ECO:0000256" key="1">
    <source>
        <dbReference type="SAM" id="Phobius"/>
    </source>
</evidence>
<dbReference type="PANTHER" id="PTHR44873:SF1">
    <property type="entry name" value="DNAJ HOMOLOG SUBFAMILY C MEMBER 30, MITOCHONDRIAL"/>
    <property type="match status" value="1"/>
</dbReference>
<dbReference type="STRING" id="407821.A0A087TJJ1"/>
<dbReference type="OMA" id="GHYWANY"/>
<keyword evidence="1" id="KW-0812">Transmembrane</keyword>
<dbReference type="Proteomes" id="UP000054359">
    <property type="component" value="Unassembled WGS sequence"/>
</dbReference>
<dbReference type="InterPro" id="IPR001623">
    <property type="entry name" value="DnaJ_domain"/>
</dbReference>
<dbReference type="InterPro" id="IPR036869">
    <property type="entry name" value="J_dom_sf"/>
</dbReference>
<dbReference type="PRINTS" id="PR00625">
    <property type="entry name" value="JDOMAIN"/>
</dbReference>
<evidence type="ECO:0000259" key="2">
    <source>
        <dbReference type="PROSITE" id="PS50076"/>
    </source>
</evidence>
<dbReference type="CDD" id="cd06257">
    <property type="entry name" value="DnaJ"/>
    <property type="match status" value="1"/>
</dbReference>
<dbReference type="PROSITE" id="PS00636">
    <property type="entry name" value="DNAJ_1"/>
    <property type="match status" value="1"/>
</dbReference>
<dbReference type="PROSITE" id="PS50076">
    <property type="entry name" value="DNAJ_2"/>
    <property type="match status" value="1"/>
</dbReference>
<evidence type="ECO:0000313" key="3">
    <source>
        <dbReference type="EMBL" id="KFM65280.1"/>
    </source>
</evidence>
<accession>A0A087TJJ1</accession>
<name>A0A087TJJ1_STEMI</name>
<dbReference type="Pfam" id="PF00226">
    <property type="entry name" value="DnaJ"/>
    <property type="match status" value="1"/>
</dbReference>
<dbReference type="AlphaFoldDB" id="A0A087TJJ1"/>
<gene>
    <name evidence="3" type="ORF">X975_18439</name>
</gene>
<feature type="transmembrane region" description="Helical" evidence="1">
    <location>
        <begin position="204"/>
        <end position="222"/>
    </location>
</feature>
<dbReference type="OrthoDB" id="291007at2759"/>
<dbReference type="SUPFAM" id="SSF46565">
    <property type="entry name" value="Chaperone J-domain"/>
    <property type="match status" value="1"/>
</dbReference>